<feature type="compositionally biased region" description="Low complexity" evidence="1">
    <location>
        <begin position="1"/>
        <end position="11"/>
    </location>
</feature>
<reference evidence="3" key="1">
    <citation type="journal article" date="2019" name="Sci. Rep.">
        <title>Draft genome of Tanacetum cinerariifolium, the natural source of mosquito coil.</title>
        <authorList>
            <person name="Yamashiro T."/>
            <person name="Shiraishi A."/>
            <person name="Satake H."/>
            <person name="Nakayama K."/>
        </authorList>
    </citation>
    <scope>NUCLEOTIDE SEQUENCE</scope>
</reference>
<feature type="compositionally biased region" description="Basic residues" evidence="1">
    <location>
        <begin position="196"/>
        <end position="205"/>
    </location>
</feature>
<dbReference type="EMBL" id="BKCJ010195997">
    <property type="protein sequence ID" value="GEY63977.1"/>
    <property type="molecule type" value="Genomic_DNA"/>
</dbReference>
<evidence type="ECO:0000313" key="3">
    <source>
        <dbReference type="EMBL" id="GEY63977.1"/>
    </source>
</evidence>
<gene>
    <name evidence="3" type="ORF">Tci_435951</name>
</gene>
<dbReference type="GO" id="GO:0015074">
    <property type="term" value="P:DNA integration"/>
    <property type="evidence" value="ECO:0007669"/>
    <property type="project" value="InterPro"/>
</dbReference>
<dbReference type="PANTHER" id="PTHR34072:SF52">
    <property type="entry name" value="RIBONUCLEASE H"/>
    <property type="match status" value="1"/>
</dbReference>
<feature type="domain" description="Integrase catalytic" evidence="2">
    <location>
        <begin position="449"/>
        <end position="595"/>
    </location>
</feature>
<dbReference type="GO" id="GO:0003676">
    <property type="term" value="F:nucleic acid binding"/>
    <property type="evidence" value="ECO:0007669"/>
    <property type="project" value="InterPro"/>
</dbReference>
<feature type="compositionally biased region" description="Basic and acidic residues" evidence="1">
    <location>
        <begin position="21"/>
        <end position="36"/>
    </location>
</feature>
<dbReference type="InterPro" id="IPR036397">
    <property type="entry name" value="RNaseH_sf"/>
</dbReference>
<dbReference type="SUPFAM" id="SSF56672">
    <property type="entry name" value="DNA/RNA polymerases"/>
    <property type="match status" value="1"/>
</dbReference>
<feature type="region of interest" description="Disordered" evidence="1">
    <location>
        <begin position="1"/>
        <end position="51"/>
    </location>
</feature>
<dbReference type="InterPro" id="IPR001584">
    <property type="entry name" value="Integrase_cat-core"/>
</dbReference>
<dbReference type="PROSITE" id="PS50994">
    <property type="entry name" value="INTEGRASE"/>
    <property type="match status" value="1"/>
</dbReference>
<protein>
    <recommendedName>
        <fullName evidence="2">Integrase catalytic domain-containing protein</fullName>
    </recommendedName>
</protein>
<organism evidence="3">
    <name type="scientific">Tanacetum cinerariifolium</name>
    <name type="common">Dalmatian daisy</name>
    <name type="synonym">Chrysanthemum cinerariifolium</name>
    <dbReference type="NCBI Taxonomy" id="118510"/>
    <lineage>
        <taxon>Eukaryota</taxon>
        <taxon>Viridiplantae</taxon>
        <taxon>Streptophyta</taxon>
        <taxon>Embryophyta</taxon>
        <taxon>Tracheophyta</taxon>
        <taxon>Spermatophyta</taxon>
        <taxon>Magnoliopsida</taxon>
        <taxon>eudicotyledons</taxon>
        <taxon>Gunneridae</taxon>
        <taxon>Pentapetalae</taxon>
        <taxon>asterids</taxon>
        <taxon>campanulids</taxon>
        <taxon>Asterales</taxon>
        <taxon>Asteraceae</taxon>
        <taxon>Asteroideae</taxon>
        <taxon>Anthemideae</taxon>
        <taxon>Anthemidinae</taxon>
        <taxon>Tanacetum</taxon>
    </lineage>
</organism>
<dbReference type="InterPro" id="IPR043128">
    <property type="entry name" value="Rev_trsase/Diguanyl_cyclase"/>
</dbReference>
<dbReference type="InterPro" id="IPR012337">
    <property type="entry name" value="RNaseH-like_sf"/>
</dbReference>
<evidence type="ECO:0000259" key="2">
    <source>
        <dbReference type="PROSITE" id="PS50994"/>
    </source>
</evidence>
<proteinExistence type="predicted"/>
<dbReference type="PANTHER" id="PTHR34072">
    <property type="entry name" value="ENZYMATIC POLYPROTEIN-RELATED"/>
    <property type="match status" value="1"/>
</dbReference>
<name>A0A699HXU6_TANCI</name>
<feature type="compositionally biased region" description="Basic and acidic residues" evidence="1">
    <location>
        <begin position="206"/>
        <end position="221"/>
    </location>
</feature>
<dbReference type="AlphaFoldDB" id="A0A699HXU6"/>
<sequence>MTRSAGRPGAAPRGGGTGGRVGREGRRVRELKRRNVEPTGKPKGQRNNQGVVVNEGMDEVPDFSTNIAQQLQNLLPTILAQVGNQGSNRGDNRNQSGTAGGVIVYIRRIKKMKSVKYMSGCKDSQKVKYNVGSFVGKLLIWWSSQIHTRGREAAIGLAMLRILIGFMNWLATEPTMIQSVVPKAGVLTDEAIRNGSIKKKPGKKGNRGEPSKDRNMRDDKKRSRTVSAFATTLFDSVADYSFVSTAFIPLLGIEPSDLGFSYEIKIANGQLEEIDNVIRGMDWLSNHKSEIIYHKKAVRIPVPDGKIDLRSEYHQLRVHEDDISKTTFRTRYKHFKFTVMLFDLTNAPAEDPRTPSEARSFLGLVGYYRGFIENFSKIAKPLAILTQKTLLDGPKEFVVYCDASGLELGCVLMQRADALSRKERVKPKRVQTINMTLQLSIKDRILAAQEEASGDLRAMVFVTKSPKTSSRHDTILVIMDRLTKFAHFLPMRKDYKIEKLARIYLNKTVARHGVPISIISDRDSRFTSRFWQSMQEALGTKLDMRPKLVQENIENILQIKDRLKVVRDRQKSYADKRRKPLEFSVGEYVLLNVSP</sequence>
<comment type="caution">
    <text evidence="3">The sequence shown here is derived from an EMBL/GenBank/DDBJ whole genome shotgun (WGS) entry which is preliminary data.</text>
</comment>
<dbReference type="Gene3D" id="3.30.420.10">
    <property type="entry name" value="Ribonuclease H-like superfamily/Ribonuclease H"/>
    <property type="match status" value="1"/>
</dbReference>
<evidence type="ECO:0000256" key="1">
    <source>
        <dbReference type="SAM" id="MobiDB-lite"/>
    </source>
</evidence>
<accession>A0A699HXU6</accession>
<dbReference type="Gene3D" id="3.10.10.10">
    <property type="entry name" value="HIV Type 1 Reverse Transcriptase, subunit A, domain 1"/>
    <property type="match status" value="1"/>
</dbReference>
<dbReference type="Gene3D" id="3.30.70.270">
    <property type="match status" value="1"/>
</dbReference>
<dbReference type="InterPro" id="IPR043502">
    <property type="entry name" value="DNA/RNA_pol_sf"/>
</dbReference>
<feature type="region of interest" description="Disordered" evidence="1">
    <location>
        <begin position="196"/>
        <end position="223"/>
    </location>
</feature>
<dbReference type="SUPFAM" id="SSF53098">
    <property type="entry name" value="Ribonuclease H-like"/>
    <property type="match status" value="1"/>
</dbReference>